<dbReference type="EMBL" id="JAIPUX010003776">
    <property type="protein sequence ID" value="KAH0619582.1"/>
    <property type="molecule type" value="Genomic_DNA"/>
</dbReference>
<feature type="compositionally biased region" description="Acidic residues" evidence="2">
    <location>
        <begin position="298"/>
        <end position="308"/>
    </location>
</feature>
<evidence type="ECO:0000256" key="1">
    <source>
        <dbReference type="SAM" id="Coils"/>
    </source>
</evidence>
<organism evidence="3 4">
    <name type="scientific">Phrynosoma platyrhinos</name>
    <name type="common">Desert horned lizard</name>
    <dbReference type="NCBI Taxonomy" id="52577"/>
    <lineage>
        <taxon>Eukaryota</taxon>
        <taxon>Metazoa</taxon>
        <taxon>Chordata</taxon>
        <taxon>Craniata</taxon>
        <taxon>Vertebrata</taxon>
        <taxon>Euteleostomi</taxon>
        <taxon>Lepidosauria</taxon>
        <taxon>Squamata</taxon>
        <taxon>Bifurcata</taxon>
        <taxon>Unidentata</taxon>
        <taxon>Episquamata</taxon>
        <taxon>Toxicofera</taxon>
        <taxon>Iguania</taxon>
        <taxon>Phrynosomatidae</taxon>
        <taxon>Phrynosomatinae</taxon>
        <taxon>Phrynosoma</taxon>
    </lineage>
</organism>
<keyword evidence="4" id="KW-1185">Reference proteome</keyword>
<name>A0ABQ7SQG5_PHRPL</name>
<proteinExistence type="predicted"/>
<sequence length="327" mass="37760">MAAKSQEQNVNFLDEIKRMHLELRKEIRDSREETSKEIRESREETKKELKFEAKLIRQDLDKINKDMEKITIKMEKLEFRMKLVENKVDDLVKQQHEDQEAILKLEQITELSSFSLPCSCDLDYDIYKDDLPYRVYEYQKIPPLISHVPVKTRRSHLGTGGFHSFCEQSCPCYEEKVVMDYLYNLCEQAQIESWFQHEKATLNKDFRCKLDHSHNLFIPVQAEELHSIKGELSQIKAQVDSLLESLDRMDQQRNHNAGSKDSKKKNPASGKASCPAGDPAQMKESTEIDGHAALQDVDSAEESTDTEEAVGSQTDIYAAKEKLQTGK</sequence>
<evidence type="ECO:0000313" key="4">
    <source>
        <dbReference type="Proteomes" id="UP000826234"/>
    </source>
</evidence>
<feature type="region of interest" description="Disordered" evidence="2">
    <location>
        <begin position="252"/>
        <end position="327"/>
    </location>
</feature>
<gene>
    <name evidence="3" type="ORF">JD844_000305</name>
</gene>
<dbReference type="Proteomes" id="UP000826234">
    <property type="component" value="Unassembled WGS sequence"/>
</dbReference>
<evidence type="ECO:0000313" key="3">
    <source>
        <dbReference type="EMBL" id="KAH0619582.1"/>
    </source>
</evidence>
<feature type="compositionally biased region" description="Basic and acidic residues" evidence="2">
    <location>
        <begin position="252"/>
        <end position="261"/>
    </location>
</feature>
<reference evidence="3 4" key="1">
    <citation type="journal article" date="2022" name="Gigascience">
        <title>A chromosome-level genome assembly and annotation of the desert horned lizard, Phrynosoma platyrhinos, provides insight into chromosomal rearrangements among reptiles.</title>
        <authorList>
            <person name="Koochekian N."/>
            <person name="Ascanio A."/>
            <person name="Farleigh K."/>
            <person name="Card D.C."/>
            <person name="Schield D.R."/>
            <person name="Castoe T.A."/>
            <person name="Jezkova T."/>
        </authorList>
    </citation>
    <scope>NUCLEOTIDE SEQUENCE [LARGE SCALE GENOMIC DNA]</scope>
    <source>
        <strain evidence="3">NK-2021</strain>
    </source>
</reference>
<feature type="coiled-coil region" evidence="1">
    <location>
        <begin position="13"/>
        <end position="94"/>
    </location>
</feature>
<evidence type="ECO:0000256" key="2">
    <source>
        <dbReference type="SAM" id="MobiDB-lite"/>
    </source>
</evidence>
<feature type="compositionally biased region" description="Basic and acidic residues" evidence="2">
    <location>
        <begin position="318"/>
        <end position="327"/>
    </location>
</feature>
<protein>
    <submittedName>
        <fullName evidence="3">Uncharacterized protein</fullName>
    </submittedName>
</protein>
<comment type="caution">
    <text evidence="3">The sequence shown here is derived from an EMBL/GenBank/DDBJ whole genome shotgun (WGS) entry which is preliminary data.</text>
</comment>
<accession>A0ABQ7SQG5</accession>
<keyword evidence="1" id="KW-0175">Coiled coil</keyword>